<dbReference type="EMBL" id="JAEHOI010000005">
    <property type="protein sequence ID" value="MBK0421567.1"/>
    <property type="molecule type" value="Genomic_DNA"/>
</dbReference>
<evidence type="ECO:0000256" key="3">
    <source>
        <dbReference type="ARBA" id="ARBA00022692"/>
    </source>
</evidence>
<keyword evidence="9" id="KW-1185">Reference proteome</keyword>
<keyword evidence="5 6" id="KW-0472">Membrane</keyword>
<comment type="caution">
    <text evidence="8">The sequence shown here is derived from an EMBL/GenBank/DDBJ whole genome shotgun (WGS) entry which is preliminary data.</text>
</comment>
<proteinExistence type="predicted"/>
<accession>A0A934QED7</accession>
<evidence type="ECO:0000256" key="1">
    <source>
        <dbReference type="ARBA" id="ARBA00004651"/>
    </source>
</evidence>
<keyword evidence="4 6" id="KW-1133">Transmembrane helix</keyword>
<feature type="domain" description="Cardiolipin synthase N-terminal" evidence="7">
    <location>
        <begin position="3"/>
        <end position="46"/>
    </location>
</feature>
<sequence>MTLLVIALVSLRRHRPALTSGQVLTWSLLAIFLPVIGPAAWLLAGRPVRSAAAVE</sequence>
<feature type="transmembrane region" description="Helical" evidence="6">
    <location>
        <begin position="23"/>
        <end position="44"/>
    </location>
</feature>
<keyword evidence="3 6" id="KW-0812">Transmembrane</keyword>
<evidence type="ECO:0000313" key="9">
    <source>
        <dbReference type="Proteomes" id="UP000618733"/>
    </source>
</evidence>
<evidence type="ECO:0000256" key="4">
    <source>
        <dbReference type="ARBA" id="ARBA00022989"/>
    </source>
</evidence>
<dbReference type="Pfam" id="PF13396">
    <property type="entry name" value="PLDc_N"/>
    <property type="match status" value="1"/>
</dbReference>
<comment type="subcellular location">
    <subcellularLocation>
        <location evidence="1">Cell membrane</location>
        <topology evidence="1">Multi-pass membrane protein</topology>
    </subcellularLocation>
</comment>
<reference evidence="8" key="1">
    <citation type="submission" date="2020-12" db="EMBL/GenBank/DDBJ databases">
        <title>Leucobacter sp. CAS2, isolated from Chromium sludge.</title>
        <authorList>
            <person name="Xu Z."/>
        </authorList>
    </citation>
    <scope>NUCLEOTIDE SEQUENCE</scope>
    <source>
        <strain evidence="8">CSA2</strain>
    </source>
</reference>
<keyword evidence="2" id="KW-1003">Cell membrane</keyword>
<evidence type="ECO:0000256" key="2">
    <source>
        <dbReference type="ARBA" id="ARBA00022475"/>
    </source>
</evidence>
<dbReference type="InterPro" id="IPR027379">
    <property type="entry name" value="CLS_N"/>
</dbReference>
<name>A0A934QED7_9MICO</name>
<dbReference type="Proteomes" id="UP000618733">
    <property type="component" value="Unassembled WGS sequence"/>
</dbReference>
<gene>
    <name evidence="8" type="ORF">JD292_05725</name>
</gene>
<evidence type="ECO:0000313" key="8">
    <source>
        <dbReference type="EMBL" id="MBK0421567.1"/>
    </source>
</evidence>
<evidence type="ECO:0000256" key="5">
    <source>
        <dbReference type="ARBA" id="ARBA00023136"/>
    </source>
</evidence>
<evidence type="ECO:0000256" key="6">
    <source>
        <dbReference type="SAM" id="Phobius"/>
    </source>
</evidence>
<organism evidence="8 9">
    <name type="scientific">Leucobacter edaphi</name>
    <dbReference type="NCBI Taxonomy" id="2796472"/>
    <lineage>
        <taxon>Bacteria</taxon>
        <taxon>Bacillati</taxon>
        <taxon>Actinomycetota</taxon>
        <taxon>Actinomycetes</taxon>
        <taxon>Micrococcales</taxon>
        <taxon>Microbacteriaceae</taxon>
        <taxon>Leucobacter</taxon>
    </lineage>
</organism>
<evidence type="ECO:0000259" key="7">
    <source>
        <dbReference type="Pfam" id="PF13396"/>
    </source>
</evidence>
<dbReference type="AlphaFoldDB" id="A0A934QED7"/>
<protein>
    <submittedName>
        <fullName evidence="8">PLDc N-terminal domain-containing protein</fullName>
    </submittedName>
</protein>
<dbReference type="GO" id="GO:0005886">
    <property type="term" value="C:plasma membrane"/>
    <property type="evidence" value="ECO:0007669"/>
    <property type="project" value="UniProtKB-SubCell"/>
</dbReference>